<protein>
    <submittedName>
        <fullName evidence="1">Uncharacterized protein</fullName>
    </submittedName>
</protein>
<comment type="caution">
    <text evidence="1">The sequence shown here is derived from an EMBL/GenBank/DDBJ whole genome shotgun (WGS) entry which is preliminary data.</text>
</comment>
<dbReference type="OrthoDB" id="9884328at2"/>
<proteinExistence type="predicted"/>
<sequence>MSDDAKMSPEVADLIFVLNGMIEAAMPHLSKEAQLDIGDMLLDLSTRTKGTDLMKHIAGSFGHHFPTRS</sequence>
<name>A0A2S3VZY9_9PROT</name>
<keyword evidence="2" id="KW-1185">Reference proteome</keyword>
<gene>
    <name evidence="1" type="ORF">KMAL_21940</name>
</gene>
<evidence type="ECO:0000313" key="1">
    <source>
        <dbReference type="EMBL" id="POF62180.1"/>
    </source>
</evidence>
<dbReference type="AlphaFoldDB" id="A0A2S3VZY9"/>
<dbReference type="EMBL" id="POTC01000031">
    <property type="protein sequence ID" value="POF62180.1"/>
    <property type="molecule type" value="Genomic_DNA"/>
</dbReference>
<dbReference type="RefSeq" id="WP_110095758.1">
    <property type="nucleotide sequence ID" value="NZ_NKUE01000024.1"/>
</dbReference>
<reference evidence="1 2" key="1">
    <citation type="submission" date="2018-01" db="EMBL/GenBank/DDBJ databases">
        <title>Draft Genome Sequence of Komagataeibacter maltaceti LMG 1529, a Vinegar Producing Acetic Acid Bacterium Isolated from Malt Vinegar Brewery Acetifiers.</title>
        <authorList>
            <person name="Zhang Q."/>
            <person name="Hollensteiner J."/>
            <person name="Poehlein A."/>
            <person name="Daniel R."/>
        </authorList>
    </citation>
    <scope>NUCLEOTIDE SEQUENCE [LARGE SCALE GENOMIC DNA]</scope>
    <source>
        <strain evidence="1 2">LMG 1529</strain>
    </source>
</reference>
<organism evidence="1 2">
    <name type="scientific">Novacetimonas maltaceti</name>
    <dbReference type="NCBI Taxonomy" id="1203393"/>
    <lineage>
        <taxon>Bacteria</taxon>
        <taxon>Pseudomonadati</taxon>
        <taxon>Pseudomonadota</taxon>
        <taxon>Alphaproteobacteria</taxon>
        <taxon>Acetobacterales</taxon>
        <taxon>Acetobacteraceae</taxon>
        <taxon>Novacetimonas</taxon>
    </lineage>
</organism>
<accession>A0A2S3VZY9</accession>
<evidence type="ECO:0000313" key="2">
    <source>
        <dbReference type="Proteomes" id="UP000237344"/>
    </source>
</evidence>
<dbReference type="Proteomes" id="UP000237344">
    <property type="component" value="Unassembled WGS sequence"/>
</dbReference>